<dbReference type="EMBL" id="FUXE01000009">
    <property type="protein sequence ID" value="SJZ74591.1"/>
    <property type="molecule type" value="Genomic_DNA"/>
</dbReference>
<reference evidence="4" key="1">
    <citation type="submission" date="2017-02" db="EMBL/GenBank/DDBJ databases">
        <authorList>
            <person name="Varghese N."/>
            <person name="Submissions S."/>
        </authorList>
    </citation>
    <scope>NUCLEOTIDE SEQUENCE [LARGE SCALE GENOMIC DNA]</scope>
    <source>
        <strain evidence="4">ATCC 51356</strain>
    </source>
</reference>
<feature type="transmembrane region" description="Helical" evidence="2">
    <location>
        <begin position="23"/>
        <end position="42"/>
    </location>
</feature>
<keyword evidence="2" id="KW-0472">Membrane</keyword>
<keyword evidence="1" id="KW-0175">Coiled coil</keyword>
<keyword evidence="2" id="KW-1133">Transmembrane helix</keyword>
<feature type="coiled-coil region" evidence="1">
    <location>
        <begin position="49"/>
        <end position="76"/>
    </location>
</feature>
<dbReference type="STRING" id="29524.SAMN02745171_01011"/>
<keyword evidence="4" id="KW-1185">Reference proteome</keyword>
<keyword evidence="2" id="KW-0812">Transmembrane</keyword>
<accession>A0A1T4N615</accession>
<dbReference type="Pfam" id="PF04977">
    <property type="entry name" value="DivIC"/>
    <property type="match status" value="1"/>
</dbReference>
<protein>
    <submittedName>
        <fullName evidence="3">Septum formation initiator</fullName>
    </submittedName>
</protein>
<name>A0A1T4N615_9PORP</name>
<dbReference type="InterPro" id="IPR007060">
    <property type="entry name" value="FtsL/DivIC"/>
</dbReference>
<evidence type="ECO:0000313" key="4">
    <source>
        <dbReference type="Proteomes" id="UP000190121"/>
    </source>
</evidence>
<dbReference type="AlphaFoldDB" id="A0A1T4N615"/>
<organism evidence="3 4">
    <name type="scientific">Porphyromonas circumdentaria</name>
    <dbReference type="NCBI Taxonomy" id="29524"/>
    <lineage>
        <taxon>Bacteria</taxon>
        <taxon>Pseudomonadati</taxon>
        <taxon>Bacteroidota</taxon>
        <taxon>Bacteroidia</taxon>
        <taxon>Bacteroidales</taxon>
        <taxon>Porphyromonadaceae</taxon>
        <taxon>Porphyromonas</taxon>
    </lineage>
</organism>
<sequence>MKDKKDRIKSLYRDFKDYARRHPFKVIVGIGVLLILYSLLLGDNNLFIRQKYAQRVKTLERRLSQAEQKFRKDSVQLNWNLVDKTELEHVARTKFNFKKPEEVVFFLVDSATLKPAE</sequence>
<dbReference type="Proteomes" id="UP000190121">
    <property type="component" value="Unassembled WGS sequence"/>
</dbReference>
<proteinExistence type="predicted"/>
<dbReference type="OrthoDB" id="1467719at2"/>
<gene>
    <name evidence="3" type="ORF">SAMN02745171_01011</name>
</gene>
<evidence type="ECO:0000256" key="1">
    <source>
        <dbReference type="SAM" id="Coils"/>
    </source>
</evidence>
<evidence type="ECO:0000313" key="3">
    <source>
        <dbReference type="EMBL" id="SJZ74591.1"/>
    </source>
</evidence>
<evidence type="ECO:0000256" key="2">
    <source>
        <dbReference type="SAM" id="Phobius"/>
    </source>
</evidence>
<dbReference type="RefSeq" id="WP_078736937.1">
    <property type="nucleotide sequence ID" value="NZ_FUXE01000009.1"/>
</dbReference>